<keyword evidence="5" id="KW-1185">Reference proteome</keyword>
<feature type="domain" description="F5/8 type C" evidence="3">
    <location>
        <begin position="178"/>
        <end position="316"/>
    </location>
</feature>
<dbReference type="Gene3D" id="2.60.120.260">
    <property type="entry name" value="Galactose-binding domain-like"/>
    <property type="match status" value="2"/>
</dbReference>
<keyword evidence="2" id="KW-0732">Signal</keyword>
<dbReference type="InterPro" id="IPR051941">
    <property type="entry name" value="BG_Antigen-Binding_Lectin"/>
</dbReference>
<protein>
    <submittedName>
        <fullName evidence="4">F5/8 type C domain-containing protein</fullName>
    </submittedName>
</protein>
<dbReference type="InterPro" id="IPR008979">
    <property type="entry name" value="Galactose-bd-like_sf"/>
</dbReference>
<dbReference type="PROSITE" id="PS50022">
    <property type="entry name" value="FA58C_3"/>
    <property type="match status" value="2"/>
</dbReference>
<evidence type="ECO:0000256" key="1">
    <source>
        <dbReference type="SAM" id="MobiDB-lite"/>
    </source>
</evidence>
<feature type="region of interest" description="Disordered" evidence="1">
    <location>
        <begin position="198"/>
        <end position="224"/>
    </location>
</feature>
<evidence type="ECO:0000313" key="4">
    <source>
        <dbReference type="EMBL" id="RZS91471.1"/>
    </source>
</evidence>
<evidence type="ECO:0000313" key="5">
    <source>
        <dbReference type="Proteomes" id="UP000293638"/>
    </source>
</evidence>
<evidence type="ECO:0000256" key="2">
    <source>
        <dbReference type="SAM" id="SignalP"/>
    </source>
</evidence>
<dbReference type="SMART" id="SM00231">
    <property type="entry name" value="FA58C"/>
    <property type="match status" value="2"/>
</dbReference>
<sequence length="881" mass="92075">MPVAPLRPRARTRTSVGRRGRRVAAALAGLLLAPVAAITATSPAHAADALLSQGKTATASSTENAGSAAANAVDGNTGTRWSSAFSDPQWLQVDLGATATVTSVTLQWEAAYAKAFQIQTSTDAATWTTVYSTTTSTGGTQTLPVNGTGRYVRMYGTARATTYGYSLWEFQVYGTTGTTGGGTGGTCGTTNAAQGKTATASSTENAGTPASAAVDGNPGTRWSSAATDPQWIQIDLGTPQTLCQVVLQWEAAYAKAFQLQTSTDAATWTPIYSTTTGTGGTQTLNVTGTGRYLRVYGTTRATQYGYSLWEIQAYTTGSGGGTTPAACPTQSDTPDFGANVAVFDPSMSAATIQAKLDEVFNAQKLNQFGTRRDALFFKPGTYNGVYANIGYYTSILGLGQNPDDTNIVGNVTVDAFDGTGNATQNFWRSAENLAITANGGEDRWAVAQAAPFRRIHVKGNLDLFPASYGWASGGYIADTKVDGQVASASQQQWYSRDSGFGSWSGSNWNMVFSGVSGAPAQSFPNPPFTTLSTTPVSRDVPYLYVDSSGKYRVFLPSLRTNASQASWAGGSTPGTSVPMSTFYVAKPTDSAATLNGYLAQGCNLFFTPGVYHLNQTLNVTKAGTTVLGVGMPTLIPDGGVDAMHVADVDGVRIKGVLFDAGTTNSDTLLQVGPAGSGGAHASNPTSIQDVFFRIGGAGPGSATNSLVVNSGNVIIDHIWAWRADHGAGVGWTTNPAANGLTVNGNDVIATGLFVEHYQKFEVLWNGERGRTIFFQNEMPYDVPNQAAWMSTSTTNGYAAYKVAPGVTTHEAWGLGSYCYFNVNTSVNAYHAFEVPNTAGVKFHDMATVSLGGNGTITHVINDVGATAQGSATVPVDVVSYP</sequence>
<reference evidence="4 5" key="1">
    <citation type="submission" date="2019-02" db="EMBL/GenBank/DDBJ databases">
        <title>Genomic Encyclopedia of Type Strains, Phase IV (KMG-IV): sequencing the most valuable type-strain genomes for metagenomic binning, comparative biology and taxonomic classification.</title>
        <authorList>
            <person name="Goeker M."/>
        </authorList>
    </citation>
    <scope>NUCLEOTIDE SEQUENCE [LARGE SCALE GENOMIC DNA]</scope>
    <source>
        <strain evidence="4 5">DSM 45622</strain>
    </source>
</reference>
<comment type="caution">
    <text evidence="4">The sequence shown here is derived from an EMBL/GenBank/DDBJ whole genome shotgun (WGS) entry which is preliminary data.</text>
</comment>
<dbReference type="OrthoDB" id="2479530at2"/>
<dbReference type="RefSeq" id="WP_130491539.1">
    <property type="nucleotide sequence ID" value="NZ_SGXD01000001.1"/>
</dbReference>
<dbReference type="InterPro" id="IPR000421">
    <property type="entry name" value="FA58C"/>
</dbReference>
<accession>A0A4Q7NW28</accession>
<dbReference type="SUPFAM" id="SSF51126">
    <property type="entry name" value="Pectin lyase-like"/>
    <property type="match status" value="1"/>
</dbReference>
<feature type="signal peptide" evidence="2">
    <location>
        <begin position="1"/>
        <end position="46"/>
    </location>
</feature>
<dbReference type="InterPro" id="IPR011050">
    <property type="entry name" value="Pectin_lyase_fold/virulence"/>
</dbReference>
<dbReference type="InterPro" id="IPR059186">
    <property type="entry name" value="SACTE_4363"/>
</dbReference>
<dbReference type="SUPFAM" id="SSF49785">
    <property type="entry name" value="Galactose-binding domain-like"/>
    <property type="match status" value="2"/>
</dbReference>
<proteinExistence type="predicted"/>
<feature type="domain" description="F5/8 type C" evidence="3">
    <location>
        <begin position="38"/>
        <end position="175"/>
    </location>
</feature>
<dbReference type="PANTHER" id="PTHR45713:SF6">
    <property type="entry name" value="F5_8 TYPE C DOMAIN-CONTAINING PROTEIN"/>
    <property type="match status" value="1"/>
</dbReference>
<organism evidence="4 5">
    <name type="scientific">Motilibacter rhizosphaerae</name>
    <dbReference type="NCBI Taxonomy" id="598652"/>
    <lineage>
        <taxon>Bacteria</taxon>
        <taxon>Bacillati</taxon>
        <taxon>Actinomycetota</taxon>
        <taxon>Actinomycetes</taxon>
        <taxon>Motilibacterales</taxon>
        <taxon>Motilibacteraceae</taxon>
        <taxon>Motilibacter</taxon>
    </lineage>
</organism>
<dbReference type="CDD" id="cd23669">
    <property type="entry name" value="GH55_SacteLam55A-like"/>
    <property type="match status" value="1"/>
</dbReference>
<dbReference type="AlphaFoldDB" id="A0A4Q7NW28"/>
<dbReference type="EMBL" id="SGXD01000001">
    <property type="protein sequence ID" value="RZS91471.1"/>
    <property type="molecule type" value="Genomic_DNA"/>
</dbReference>
<name>A0A4Q7NW28_9ACTN</name>
<gene>
    <name evidence="4" type="ORF">EV189_0713</name>
</gene>
<feature type="chain" id="PRO_5020245902" evidence="2">
    <location>
        <begin position="47"/>
        <end position="881"/>
    </location>
</feature>
<dbReference type="Proteomes" id="UP000293638">
    <property type="component" value="Unassembled WGS sequence"/>
</dbReference>
<evidence type="ECO:0000259" key="3">
    <source>
        <dbReference type="PROSITE" id="PS50022"/>
    </source>
</evidence>
<dbReference type="Pfam" id="PF00754">
    <property type="entry name" value="F5_F8_type_C"/>
    <property type="match status" value="2"/>
</dbReference>
<dbReference type="PANTHER" id="PTHR45713">
    <property type="entry name" value="FTP DOMAIN-CONTAINING PROTEIN"/>
    <property type="match status" value="1"/>
</dbReference>
<feature type="compositionally biased region" description="Polar residues" evidence="1">
    <location>
        <begin position="198"/>
        <end position="208"/>
    </location>
</feature>